<dbReference type="PROSITE" id="PS50102">
    <property type="entry name" value="RRM"/>
    <property type="match status" value="1"/>
</dbReference>
<dbReference type="PANTHER" id="PTHR48025:SF1">
    <property type="entry name" value="RRM DOMAIN-CONTAINING PROTEIN"/>
    <property type="match status" value="1"/>
</dbReference>
<protein>
    <recommendedName>
        <fullName evidence="3">RRM domain-containing protein</fullName>
    </recommendedName>
</protein>
<accession>A0A7S4N5N7</accession>
<dbReference type="EMBL" id="HBKR01001767">
    <property type="protein sequence ID" value="CAE2267603.1"/>
    <property type="molecule type" value="Transcribed_RNA"/>
</dbReference>
<dbReference type="SMART" id="SM00360">
    <property type="entry name" value="RRM"/>
    <property type="match status" value="1"/>
</dbReference>
<evidence type="ECO:0000313" key="4">
    <source>
        <dbReference type="EMBL" id="CAE2267603.1"/>
    </source>
</evidence>
<feature type="domain" description="RRM" evidence="3">
    <location>
        <begin position="33"/>
        <end position="108"/>
    </location>
</feature>
<organism evidence="4">
    <name type="scientific">Paramoeba aestuarina</name>
    <dbReference type="NCBI Taxonomy" id="180227"/>
    <lineage>
        <taxon>Eukaryota</taxon>
        <taxon>Amoebozoa</taxon>
        <taxon>Discosea</taxon>
        <taxon>Flabellinia</taxon>
        <taxon>Dactylopodida</taxon>
        <taxon>Paramoebidae</taxon>
        <taxon>Paramoeba</taxon>
    </lineage>
</organism>
<name>A0A7S4N5N7_9EUKA</name>
<proteinExistence type="predicted"/>
<keyword evidence="1 2" id="KW-0694">RNA-binding</keyword>
<dbReference type="Pfam" id="PF00076">
    <property type="entry name" value="RRM_1"/>
    <property type="match status" value="1"/>
</dbReference>
<dbReference type="AlphaFoldDB" id="A0A7S4N5N7"/>
<gene>
    <name evidence="4" type="ORF">NAES01612_LOCUS1119</name>
</gene>
<sequence length="134" mass="15316">MNLSHMSTAEEKIDPETLEKYRTIAALPEEVNRLLYVRNLPSKVTSEQIYQLFGKFGYVYCVWMGKANSTRGSAYVMFADILEAKEAVTQLNNLKIGSRHLSVVYFSKEKQEKSTLAREKKKAVLEKQGEVFAD</sequence>
<dbReference type="InterPro" id="IPR035979">
    <property type="entry name" value="RBD_domain_sf"/>
</dbReference>
<dbReference type="InterPro" id="IPR050502">
    <property type="entry name" value="Euk_RNA-bind_prot"/>
</dbReference>
<evidence type="ECO:0000256" key="1">
    <source>
        <dbReference type="ARBA" id="ARBA00022884"/>
    </source>
</evidence>
<dbReference type="InterPro" id="IPR012677">
    <property type="entry name" value="Nucleotide-bd_a/b_plait_sf"/>
</dbReference>
<dbReference type="SUPFAM" id="SSF54928">
    <property type="entry name" value="RNA-binding domain, RBD"/>
    <property type="match status" value="1"/>
</dbReference>
<dbReference type="PANTHER" id="PTHR48025">
    <property type="entry name" value="OS02G0815200 PROTEIN"/>
    <property type="match status" value="1"/>
</dbReference>
<dbReference type="InterPro" id="IPR000504">
    <property type="entry name" value="RRM_dom"/>
</dbReference>
<evidence type="ECO:0000256" key="2">
    <source>
        <dbReference type="PROSITE-ProRule" id="PRU00176"/>
    </source>
</evidence>
<dbReference type="Gene3D" id="3.30.70.330">
    <property type="match status" value="1"/>
</dbReference>
<dbReference type="GO" id="GO:0003729">
    <property type="term" value="F:mRNA binding"/>
    <property type="evidence" value="ECO:0007669"/>
    <property type="project" value="TreeGrafter"/>
</dbReference>
<evidence type="ECO:0000259" key="3">
    <source>
        <dbReference type="PROSITE" id="PS50102"/>
    </source>
</evidence>
<reference evidence="4" key="1">
    <citation type="submission" date="2021-01" db="EMBL/GenBank/DDBJ databases">
        <authorList>
            <person name="Corre E."/>
            <person name="Pelletier E."/>
            <person name="Niang G."/>
            <person name="Scheremetjew M."/>
            <person name="Finn R."/>
            <person name="Kale V."/>
            <person name="Holt S."/>
            <person name="Cochrane G."/>
            <person name="Meng A."/>
            <person name="Brown T."/>
            <person name="Cohen L."/>
        </authorList>
    </citation>
    <scope>NUCLEOTIDE SEQUENCE</scope>
    <source>
        <strain evidence="4">SoJaBio B1-5/56/2</strain>
    </source>
</reference>